<evidence type="ECO:0000313" key="3">
    <source>
        <dbReference type="Proteomes" id="UP000249910"/>
    </source>
</evidence>
<dbReference type="PROSITE" id="PS50012">
    <property type="entry name" value="RCC1_3"/>
    <property type="match status" value="1"/>
</dbReference>
<dbReference type="Gene3D" id="2.130.10.30">
    <property type="entry name" value="Regulator of chromosome condensation 1/beta-lactamase-inhibitor protein II"/>
    <property type="match status" value="1"/>
</dbReference>
<name>A0ABM6LWY6_9GAMM</name>
<dbReference type="InterPro" id="IPR009091">
    <property type="entry name" value="RCC1/BLIP-II"/>
</dbReference>
<sequence>MKKIIALLVVVFLYVNSFASDTFTQSFFDDHNHSTYKFSPKNNNYRDDVKIQEYGFNFGKDDSNNYNCSYNASGQIRCGNYKLRKDTTSDCGKKLSKKMLEHLEKLKKSKNISEGDDFNCALDSDDEAYCWGSNKRGQLGTPEVKSKSKIPQKVDTSIKFRKVYTKAHYACALDENNHAYCWGDGSNGEVGNGEKGLFSEPQKVKTDIQFSRLIMARTYTCGITKGSNEVYCWGKGKKGTLSLNSSVPVKI</sequence>
<gene>
    <name evidence="2" type="ORF">CDV26_00795</name>
</gene>
<keyword evidence="3" id="KW-1185">Reference proteome</keyword>
<dbReference type="PANTHER" id="PTHR45982:SF1">
    <property type="entry name" value="REGULATOR OF CHROMOSOME CONDENSATION"/>
    <property type="match status" value="1"/>
</dbReference>
<proteinExistence type="predicted"/>
<dbReference type="InterPro" id="IPR000408">
    <property type="entry name" value="Reg_chr_condens"/>
</dbReference>
<dbReference type="InterPro" id="IPR051553">
    <property type="entry name" value="Ran_GTPase-activating"/>
</dbReference>
<keyword evidence="1" id="KW-0732">Signal</keyword>
<feature type="chain" id="PRO_5047005101" evidence="1">
    <location>
        <begin position="20"/>
        <end position="251"/>
    </location>
</feature>
<dbReference type="RefSeq" id="WP_088771671.1">
    <property type="nucleotide sequence ID" value="NZ_AP023082.1"/>
</dbReference>
<protein>
    <submittedName>
        <fullName evidence="2">Regulator</fullName>
    </submittedName>
</protein>
<reference evidence="2 3" key="1">
    <citation type="submission" date="2017-06" db="EMBL/GenBank/DDBJ databases">
        <title>Complete genome of Francisella halioticida.</title>
        <authorList>
            <person name="Sjodin A."/>
        </authorList>
    </citation>
    <scope>NUCLEOTIDE SEQUENCE [LARGE SCALE GENOMIC DNA]</scope>
    <source>
        <strain evidence="2 3">DSM 23729</strain>
    </source>
</reference>
<dbReference type="Proteomes" id="UP000249910">
    <property type="component" value="Chromosome"/>
</dbReference>
<evidence type="ECO:0000313" key="2">
    <source>
        <dbReference type="EMBL" id="ASG67112.1"/>
    </source>
</evidence>
<dbReference type="EMBL" id="CP022132">
    <property type="protein sequence ID" value="ASG67112.1"/>
    <property type="molecule type" value="Genomic_DNA"/>
</dbReference>
<feature type="signal peptide" evidence="1">
    <location>
        <begin position="1"/>
        <end position="19"/>
    </location>
</feature>
<organism evidence="2 3">
    <name type="scientific">Francisella halioticida</name>
    <dbReference type="NCBI Taxonomy" id="549298"/>
    <lineage>
        <taxon>Bacteria</taxon>
        <taxon>Pseudomonadati</taxon>
        <taxon>Pseudomonadota</taxon>
        <taxon>Gammaproteobacteria</taxon>
        <taxon>Thiotrichales</taxon>
        <taxon>Francisellaceae</taxon>
        <taxon>Francisella</taxon>
    </lineage>
</organism>
<evidence type="ECO:0000256" key="1">
    <source>
        <dbReference type="SAM" id="SignalP"/>
    </source>
</evidence>
<dbReference type="Pfam" id="PF13540">
    <property type="entry name" value="RCC1_2"/>
    <property type="match status" value="2"/>
</dbReference>
<accession>A0ABM6LWY6</accession>
<dbReference type="SUPFAM" id="SSF50985">
    <property type="entry name" value="RCC1/BLIP-II"/>
    <property type="match status" value="1"/>
</dbReference>
<dbReference type="PANTHER" id="PTHR45982">
    <property type="entry name" value="REGULATOR OF CHROMOSOME CONDENSATION"/>
    <property type="match status" value="1"/>
</dbReference>